<dbReference type="Pfam" id="PF12697">
    <property type="entry name" value="Abhydrolase_6"/>
    <property type="match status" value="1"/>
</dbReference>
<keyword evidence="3" id="KW-1185">Reference proteome</keyword>
<dbReference type="Proteomes" id="UP001160148">
    <property type="component" value="Unassembled WGS sequence"/>
</dbReference>
<name>A0AAV0VZM5_9HEMI</name>
<organism evidence="2 3">
    <name type="scientific">Macrosiphum euphorbiae</name>
    <name type="common">potato aphid</name>
    <dbReference type="NCBI Taxonomy" id="13131"/>
    <lineage>
        <taxon>Eukaryota</taxon>
        <taxon>Metazoa</taxon>
        <taxon>Ecdysozoa</taxon>
        <taxon>Arthropoda</taxon>
        <taxon>Hexapoda</taxon>
        <taxon>Insecta</taxon>
        <taxon>Pterygota</taxon>
        <taxon>Neoptera</taxon>
        <taxon>Paraneoptera</taxon>
        <taxon>Hemiptera</taxon>
        <taxon>Sternorrhyncha</taxon>
        <taxon>Aphidomorpha</taxon>
        <taxon>Aphidoidea</taxon>
        <taxon>Aphididae</taxon>
        <taxon>Macrosiphini</taxon>
        <taxon>Macrosiphum</taxon>
    </lineage>
</organism>
<dbReference type="InterPro" id="IPR000073">
    <property type="entry name" value="AB_hydrolase_1"/>
</dbReference>
<proteinExistence type="predicted"/>
<evidence type="ECO:0000313" key="2">
    <source>
        <dbReference type="EMBL" id="CAI6349683.1"/>
    </source>
</evidence>
<evidence type="ECO:0000259" key="1">
    <source>
        <dbReference type="Pfam" id="PF12697"/>
    </source>
</evidence>
<dbReference type="AlphaFoldDB" id="A0AAV0VZM5"/>
<dbReference type="InterPro" id="IPR029058">
    <property type="entry name" value="AB_hydrolase_fold"/>
</dbReference>
<accession>A0AAV0VZM5</accession>
<evidence type="ECO:0000313" key="3">
    <source>
        <dbReference type="Proteomes" id="UP001160148"/>
    </source>
</evidence>
<gene>
    <name evidence="2" type="ORF">MEUPH1_LOCUS6217</name>
</gene>
<dbReference type="PANTHER" id="PTHR46331:SF2">
    <property type="entry name" value="VALACYCLOVIR HYDROLASE"/>
    <property type="match status" value="1"/>
</dbReference>
<sequence>MLQREKLVMNSKKINVKGSEISYIQVGNGPHKLLIFSGVLGLISDFASLTNNLDGEKYTIIYMCDRTGNSLVCLNRPPNRDFSPGFFYLDADYGIALMETLGIDRYSMLGWCYGGRAAMIAASRAAGRVDKLVVWGSSAYFTAKVLEGYEKIREIHSWSEATRLPRLEIYCEEYMSNTWSGMIDAYWKILKDDDGDVCRDVLAKINTPTLILHGAKDVIVPVEHGVYLHENINQSTLEIFPEGGHIMHLKYPEKFASIVDNFLSSMQ</sequence>
<comment type="caution">
    <text evidence="2">The sequence shown here is derived from an EMBL/GenBank/DDBJ whole genome shotgun (WGS) entry which is preliminary data.</text>
</comment>
<dbReference type="GO" id="GO:0017171">
    <property type="term" value="F:serine hydrolase activity"/>
    <property type="evidence" value="ECO:0007669"/>
    <property type="project" value="TreeGrafter"/>
</dbReference>
<dbReference type="SUPFAM" id="SSF53474">
    <property type="entry name" value="alpha/beta-Hydrolases"/>
    <property type="match status" value="1"/>
</dbReference>
<dbReference type="EMBL" id="CARXXK010000001">
    <property type="protein sequence ID" value="CAI6349683.1"/>
    <property type="molecule type" value="Genomic_DNA"/>
</dbReference>
<protein>
    <recommendedName>
        <fullName evidence="1">AB hydrolase-1 domain-containing protein</fullName>
    </recommendedName>
</protein>
<feature type="domain" description="AB hydrolase-1" evidence="1">
    <location>
        <begin position="65"/>
        <end position="257"/>
    </location>
</feature>
<dbReference type="PANTHER" id="PTHR46331">
    <property type="entry name" value="VALACYCLOVIR HYDROLASE"/>
    <property type="match status" value="1"/>
</dbReference>
<dbReference type="Gene3D" id="3.40.50.1820">
    <property type="entry name" value="alpha/beta hydrolase"/>
    <property type="match status" value="1"/>
</dbReference>
<reference evidence="2 3" key="1">
    <citation type="submission" date="2023-01" db="EMBL/GenBank/DDBJ databases">
        <authorList>
            <person name="Whitehead M."/>
        </authorList>
    </citation>
    <scope>NUCLEOTIDE SEQUENCE [LARGE SCALE GENOMIC DNA]</scope>
</reference>